<proteinExistence type="predicted"/>
<sequence length="117" mass="12131">CYSDDDEARRMSFEEILAHCLAVLGLNYRYGPAEQAALRLIDTGHATWEKLFQAAVDVPLLKEVVSAEKKTAEPPRPAPVSSTPGAPGSCPATAPAAPNCSSPAAEPAAAPASPTTT</sequence>
<feature type="region of interest" description="Disordered" evidence="1">
    <location>
        <begin position="68"/>
        <end position="117"/>
    </location>
</feature>
<dbReference type="AlphaFoldDB" id="X0YPH5"/>
<organism evidence="2">
    <name type="scientific">marine sediment metagenome</name>
    <dbReference type="NCBI Taxonomy" id="412755"/>
    <lineage>
        <taxon>unclassified sequences</taxon>
        <taxon>metagenomes</taxon>
        <taxon>ecological metagenomes</taxon>
    </lineage>
</organism>
<reference evidence="2" key="1">
    <citation type="journal article" date="2014" name="Front. Microbiol.">
        <title>High frequency of phylogenetically diverse reductive dehalogenase-homologous genes in deep subseafloor sedimentary metagenomes.</title>
        <authorList>
            <person name="Kawai M."/>
            <person name="Futagami T."/>
            <person name="Toyoda A."/>
            <person name="Takaki Y."/>
            <person name="Nishi S."/>
            <person name="Hori S."/>
            <person name="Arai W."/>
            <person name="Tsubouchi T."/>
            <person name="Morono Y."/>
            <person name="Uchiyama I."/>
            <person name="Ito T."/>
            <person name="Fujiyama A."/>
            <person name="Inagaki F."/>
            <person name="Takami H."/>
        </authorList>
    </citation>
    <scope>NUCLEOTIDE SEQUENCE</scope>
    <source>
        <strain evidence="2">Expedition CK06-06</strain>
    </source>
</reference>
<comment type="caution">
    <text evidence="2">The sequence shown here is derived from an EMBL/GenBank/DDBJ whole genome shotgun (WGS) entry which is preliminary data.</text>
</comment>
<dbReference type="EMBL" id="BARS01043339">
    <property type="protein sequence ID" value="GAG38606.1"/>
    <property type="molecule type" value="Genomic_DNA"/>
</dbReference>
<evidence type="ECO:0000313" key="2">
    <source>
        <dbReference type="EMBL" id="GAG38606.1"/>
    </source>
</evidence>
<accession>X0YPH5</accession>
<feature type="compositionally biased region" description="Low complexity" evidence="1">
    <location>
        <begin position="89"/>
        <end position="117"/>
    </location>
</feature>
<protein>
    <submittedName>
        <fullName evidence="2">Uncharacterized protein</fullName>
    </submittedName>
</protein>
<name>X0YPH5_9ZZZZ</name>
<evidence type="ECO:0000256" key="1">
    <source>
        <dbReference type="SAM" id="MobiDB-lite"/>
    </source>
</evidence>
<gene>
    <name evidence="2" type="ORF">S01H1_65630</name>
</gene>
<feature type="non-terminal residue" evidence="2">
    <location>
        <position position="1"/>
    </location>
</feature>